<protein>
    <recommendedName>
        <fullName evidence="2">Aminotransferase class I/classII large domain-containing protein</fullName>
    </recommendedName>
</protein>
<dbReference type="InterPro" id="IPR015421">
    <property type="entry name" value="PyrdxlP-dep_Trfase_major"/>
</dbReference>
<organism evidence="3 4">
    <name type="scientific">Paralvinella palmiformis</name>
    <dbReference type="NCBI Taxonomy" id="53620"/>
    <lineage>
        <taxon>Eukaryota</taxon>
        <taxon>Metazoa</taxon>
        <taxon>Spiralia</taxon>
        <taxon>Lophotrochozoa</taxon>
        <taxon>Annelida</taxon>
        <taxon>Polychaeta</taxon>
        <taxon>Sedentaria</taxon>
        <taxon>Canalipalpata</taxon>
        <taxon>Terebellida</taxon>
        <taxon>Terebelliformia</taxon>
        <taxon>Alvinellidae</taxon>
        <taxon>Paralvinella</taxon>
    </lineage>
</organism>
<evidence type="ECO:0000313" key="4">
    <source>
        <dbReference type="Proteomes" id="UP001208570"/>
    </source>
</evidence>
<dbReference type="InterPro" id="IPR004839">
    <property type="entry name" value="Aminotransferase_I/II_large"/>
</dbReference>
<keyword evidence="1" id="KW-0663">Pyridoxal phosphate</keyword>
<gene>
    <name evidence="3" type="ORF">LSH36_220g07022</name>
</gene>
<dbReference type="InterPro" id="IPR015424">
    <property type="entry name" value="PyrdxlP-dep_Trfase"/>
</dbReference>
<dbReference type="Proteomes" id="UP001208570">
    <property type="component" value="Unassembled WGS sequence"/>
</dbReference>
<accession>A0AAD9N497</accession>
<evidence type="ECO:0000259" key="2">
    <source>
        <dbReference type="Pfam" id="PF00155"/>
    </source>
</evidence>
<proteinExistence type="predicted"/>
<dbReference type="GO" id="GO:0006520">
    <property type="term" value="P:amino acid metabolic process"/>
    <property type="evidence" value="ECO:0007669"/>
    <property type="project" value="TreeGrafter"/>
</dbReference>
<dbReference type="Gene3D" id="3.40.640.10">
    <property type="entry name" value="Type I PLP-dependent aspartate aminotransferase-like (Major domain)"/>
    <property type="match status" value="3"/>
</dbReference>
<dbReference type="Pfam" id="PF00155">
    <property type="entry name" value="Aminotran_1_2"/>
    <property type="match status" value="1"/>
</dbReference>
<dbReference type="InterPro" id="IPR015422">
    <property type="entry name" value="PyrdxlP-dep_Trfase_small"/>
</dbReference>
<sequence length="285" mass="32867">MDQHKLALLSDRGRHFVGNPNMIYQHSSKIRDNLYNPENNPEGVVNMGVAENFLCEDLLIKRRCLAQSSECLVQFKNSLCKFLTRYFKAAKPLDPNKVNSFLCPAPNYAGIMSDFNGRPQVKILPVHLPLDGIDENLSQERIGEMIEIFEKVYTSEKNKVMTMITLSTKYDLHVICDEAYGLTVFDPDTAVTSLFQMSDIPDRQRTFVLWGFSKFAYFSTVPPIVQKKLQIVVSDDDWVDMFFKTNISRIRESFAYSRKTLQELAIPFKEPKAAFFIWADFTEVR</sequence>
<comment type="caution">
    <text evidence="3">The sequence shown here is derived from an EMBL/GenBank/DDBJ whole genome shotgun (WGS) entry which is preliminary data.</text>
</comment>
<dbReference type="GO" id="GO:0008483">
    <property type="term" value="F:transaminase activity"/>
    <property type="evidence" value="ECO:0007669"/>
    <property type="project" value="TreeGrafter"/>
</dbReference>
<dbReference type="InterPro" id="IPR050478">
    <property type="entry name" value="Ethylene_sulfur-biosynth"/>
</dbReference>
<dbReference type="PANTHER" id="PTHR43795:SF39">
    <property type="entry name" value="AMINOTRANSFERASE CLASS I_CLASSII DOMAIN-CONTAINING PROTEIN"/>
    <property type="match status" value="1"/>
</dbReference>
<dbReference type="Gene3D" id="3.90.1150.10">
    <property type="entry name" value="Aspartate Aminotransferase, domain 1"/>
    <property type="match status" value="2"/>
</dbReference>
<keyword evidence="4" id="KW-1185">Reference proteome</keyword>
<dbReference type="GO" id="GO:0030170">
    <property type="term" value="F:pyridoxal phosphate binding"/>
    <property type="evidence" value="ECO:0007669"/>
    <property type="project" value="InterPro"/>
</dbReference>
<name>A0AAD9N497_9ANNE</name>
<dbReference type="SUPFAM" id="SSF53383">
    <property type="entry name" value="PLP-dependent transferases"/>
    <property type="match status" value="1"/>
</dbReference>
<feature type="domain" description="Aminotransferase class I/classII large" evidence="2">
    <location>
        <begin position="157"/>
        <end position="214"/>
    </location>
</feature>
<evidence type="ECO:0000313" key="3">
    <source>
        <dbReference type="EMBL" id="KAK2156175.1"/>
    </source>
</evidence>
<dbReference type="EMBL" id="JAODUP010000220">
    <property type="protein sequence ID" value="KAK2156175.1"/>
    <property type="molecule type" value="Genomic_DNA"/>
</dbReference>
<reference evidence="3" key="1">
    <citation type="journal article" date="2023" name="Mol. Biol. Evol.">
        <title>Third-Generation Sequencing Reveals the Adaptive Role of the Epigenome in Three Deep-Sea Polychaetes.</title>
        <authorList>
            <person name="Perez M."/>
            <person name="Aroh O."/>
            <person name="Sun Y."/>
            <person name="Lan Y."/>
            <person name="Juniper S.K."/>
            <person name="Young C.R."/>
            <person name="Angers B."/>
            <person name="Qian P.Y."/>
        </authorList>
    </citation>
    <scope>NUCLEOTIDE SEQUENCE</scope>
    <source>
        <strain evidence="3">P08H-3</strain>
    </source>
</reference>
<evidence type="ECO:0000256" key="1">
    <source>
        <dbReference type="ARBA" id="ARBA00022898"/>
    </source>
</evidence>
<dbReference type="AlphaFoldDB" id="A0AAD9N497"/>
<dbReference type="PANTHER" id="PTHR43795">
    <property type="entry name" value="BIFUNCTIONAL ASPARTATE AMINOTRANSFERASE AND GLUTAMATE/ASPARTATE-PREPHENATE AMINOTRANSFERASE-RELATED"/>
    <property type="match status" value="1"/>
</dbReference>